<dbReference type="AlphaFoldDB" id="A0A6A4LIJ8"/>
<dbReference type="PROSITE" id="PS50096">
    <property type="entry name" value="IQ"/>
    <property type="match status" value="2"/>
</dbReference>
<dbReference type="GO" id="GO:0005516">
    <property type="term" value="F:calmodulin binding"/>
    <property type="evidence" value="ECO:0007669"/>
    <property type="project" value="UniProtKB-KW"/>
</dbReference>
<dbReference type="Gene3D" id="1.25.40.20">
    <property type="entry name" value="Ankyrin repeat-containing domain"/>
    <property type="match status" value="1"/>
</dbReference>
<dbReference type="Pfam" id="PF00612">
    <property type="entry name" value="IQ"/>
    <property type="match status" value="1"/>
</dbReference>
<dbReference type="EMBL" id="QEFC01002136">
    <property type="protein sequence ID" value="KAE9454248.1"/>
    <property type="molecule type" value="Genomic_DNA"/>
</dbReference>
<feature type="non-terminal residue" evidence="12">
    <location>
        <position position="1"/>
    </location>
</feature>
<evidence type="ECO:0000256" key="11">
    <source>
        <dbReference type="ARBA" id="ARBA00023242"/>
    </source>
</evidence>
<evidence type="ECO:0000256" key="9">
    <source>
        <dbReference type="ARBA" id="ARBA00023159"/>
    </source>
</evidence>
<dbReference type="InterPro" id="IPR014756">
    <property type="entry name" value="Ig_E-set"/>
</dbReference>
<dbReference type="SMART" id="SM00015">
    <property type="entry name" value="IQ"/>
    <property type="match status" value="3"/>
</dbReference>
<proteinExistence type="inferred from homology"/>
<evidence type="ECO:0000256" key="6">
    <source>
        <dbReference type="ARBA" id="ARBA00023015"/>
    </source>
</evidence>
<dbReference type="GO" id="GO:0003712">
    <property type="term" value="F:transcription coregulator activity"/>
    <property type="evidence" value="ECO:0007669"/>
    <property type="project" value="TreeGrafter"/>
</dbReference>
<keyword evidence="5" id="KW-0112">Calmodulin-binding</keyword>
<evidence type="ECO:0000256" key="7">
    <source>
        <dbReference type="ARBA" id="ARBA00023043"/>
    </source>
</evidence>
<dbReference type="FunFam" id="1.20.5.190:FF:000003">
    <property type="entry name" value="Calmodulin-binding transcription activator 2"/>
    <property type="match status" value="1"/>
</dbReference>
<dbReference type="OrthoDB" id="407555at2759"/>
<evidence type="ECO:0000256" key="4">
    <source>
        <dbReference type="ARBA" id="ARBA00022837"/>
    </source>
</evidence>
<evidence type="ECO:0000256" key="3">
    <source>
        <dbReference type="ARBA" id="ARBA00022737"/>
    </source>
</evidence>
<protein>
    <submittedName>
        <fullName evidence="12">Uncharacterized protein</fullName>
    </submittedName>
</protein>
<keyword evidence="11" id="KW-0539">Nucleus</keyword>
<dbReference type="SUPFAM" id="SSF48403">
    <property type="entry name" value="Ankyrin repeat"/>
    <property type="match status" value="1"/>
</dbReference>
<comment type="similarity">
    <text evidence="2">Belongs to the CAMTA family.</text>
</comment>
<dbReference type="InterPro" id="IPR000048">
    <property type="entry name" value="IQ_motif_EF-hand-BS"/>
</dbReference>
<keyword evidence="7" id="KW-0040">ANK repeat</keyword>
<dbReference type="GO" id="GO:0003690">
    <property type="term" value="F:double-stranded DNA binding"/>
    <property type="evidence" value="ECO:0007669"/>
    <property type="project" value="TreeGrafter"/>
</dbReference>
<accession>A0A6A4LIJ8</accession>
<dbReference type="SUPFAM" id="SSF52540">
    <property type="entry name" value="P-loop containing nucleoside triphosphate hydrolases"/>
    <property type="match status" value="1"/>
</dbReference>
<keyword evidence="13" id="KW-1185">Reference proteome</keyword>
<evidence type="ECO:0000256" key="10">
    <source>
        <dbReference type="ARBA" id="ARBA00023163"/>
    </source>
</evidence>
<gene>
    <name evidence="12" type="ORF">C3L33_13852</name>
</gene>
<keyword evidence="3" id="KW-0677">Repeat</keyword>
<evidence type="ECO:0000256" key="2">
    <source>
        <dbReference type="ARBA" id="ARBA00008267"/>
    </source>
</evidence>
<reference evidence="12 13" key="1">
    <citation type="journal article" date="2019" name="Genome Biol. Evol.">
        <title>The Rhododendron genome and chromosomal organization provide insight into shared whole-genome duplications across the heath family (Ericaceae).</title>
        <authorList>
            <person name="Soza V.L."/>
            <person name="Lindsley D."/>
            <person name="Waalkes A."/>
            <person name="Ramage E."/>
            <person name="Patwardhan R.P."/>
            <person name="Burton J.N."/>
            <person name="Adey A."/>
            <person name="Kumar A."/>
            <person name="Qiu R."/>
            <person name="Shendure J."/>
            <person name="Hall B."/>
        </authorList>
    </citation>
    <scope>NUCLEOTIDE SEQUENCE [LARGE SCALE GENOMIC DNA]</scope>
    <source>
        <strain evidence="12">RSF 1966-606</strain>
    </source>
</reference>
<evidence type="ECO:0000256" key="5">
    <source>
        <dbReference type="ARBA" id="ARBA00022860"/>
    </source>
</evidence>
<dbReference type="Proteomes" id="UP000428333">
    <property type="component" value="Linkage Group LG08"/>
</dbReference>
<evidence type="ECO:0000313" key="12">
    <source>
        <dbReference type="EMBL" id="KAE9454248.1"/>
    </source>
</evidence>
<sequence length="605" mass="66904">MFGDIEVPIQIIQEGVICCQAPPRPPGKVTLCITSGNRESCSEIREFEYHDAPSSWAHCSSSHSETTRSPEEMLLLVRFVQMLLSDPLVQGDINESVRDIMGKSGAGEDSWGHVIEGLLDGSWTSSGTTDWLLVELLKNKLLQWLSFRSWCGQQGCFLSKKEQGVIHMVAGLGFEWALNPILNAGVIVDLRDINGWTALHWAARYGRNIFGRFGVHSRVLPAATADKGFSYTLKEFRNLLMVLVCIHGNISDHVIGTCWNVGALAYSCGVLIICLDYIQELLGFSLFFKGCPSVSCHLDGKPCYWEKMVAALMASGASAGALTDPNSKDPKGKTPASLAAASGHKGLAGYLSEVALTSHLSSLTLEENELSKGSAAVESEIALSSISKRSLASNGDHLSLKDTFAAVRNAVQAAARIQAAFRTHSFRSRQKREDAAAACTLDEYNILSSDILGMSAASKPAFHNARDTNTAALSIQKKYRGWKGWKGYMAFRHKVVKIQAHVRGYQVRKQYKIICWAVGVLEKVVLRWRRKGVGLRGFRPEMESIDGSEEEDILKVFRKQNVEKAIDEAVTRVLSMVDSPDARQQYRRMLDRYRQAKVLRSHTLF</sequence>
<name>A0A6A4LIJ8_9ERIC</name>
<dbReference type="PANTHER" id="PTHR23335">
    <property type="entry name" value="CALMODULIN-BINDING TRANSCRIPTION ACTIVATOR CAMTA"/>
    <property type="match status" value="1"/>
</dbReference>
<dbReference type="InterPro" id="IPR013783">
    <property type="entry name" value="Ig-like_fold"/>
</dbReference>
<keyword evidence="8" id="KW-0238">DNA-binding</keyword>
<dbReference type="GO" id="GO:0006357">
    <property type="term" value="P:regulation of transcription by RNA polymerase II"/>
    <property type="evidence" value="ECO:0007669"/>
    <property type="project" value="TreeGrafter"/>
</dbReference>
<dbReference type="GO" id="GO:0005634">
    <property type="term" value="C:nucleus"/>
    <property type="evidence" value="ECO:0007669"/>
    <property type="project" value="UniProtKB-SubCell"/>
</dbReference>
<keyword evidence="9" id="KW-0010">Activator</keyword>
<dbReference type="Gene3D" id="2.60.40.10">
    <property type="entry name" value="Immunoglobulins"/>
    <property type="match status" value="1"/>
</dbReference>
<keyword evidence="4" id="KW-0106">Calcium</keyword>
<evidence type="ECO:0000313" key="13">
    <source>
        <dbReference type="Proteomes" id="UP000428333"/>
    </source>
</evidence>
<dbReference type="InterPro" id="IPR036770">
    <property type="entry name" value="Ankyrin_rpt-contain_sf"/>
</dbReference>
<dbReference type="SUPFAM" id="SSF81296">
    <property type="entry name" value="E set domains"/>
    <property type="match status" value="1"/>
</dbReference>
<dbReference type="Gene3D" id="1.20.5.190">
    <property type="match status" value="1"/>
</dbReference>
<keyword evidence="10" id="KW-0804">Transcription</keyword>
<dbReference type="InterPro" id="IPR027417">
    <property type="entry name" value="P-loop_NTPase"/>
</dbReference>
<comment type="subcellular location">
    <subcellularLocation>
        <location evidence="1">Nucleus</location>
    </subcellularLocation>
</comment>
<comment type="caution">
    <text evidence="12">The sequence shown here is derived from an EMBL/GenBank/DDBJ whole genome shotgun (WGS) entry which is preliminary data.</text>
</comment>
<keyword evidence="6" id="KW-0805">Transcription regulation</keyword>
<evidence type="ECO:0000256" key="1">
    <source>
        <dbReference type="ARBA" id="ARBA00004123"/>
    </source>
</evidence>
<organism evidence="12 13">
    <name type="scientific">Rhododendron williamsianum</name>
    <dbReference type="NCBI Taxonomy" id="262921"/>
    <lineage>
        <taxon>Eukaryota</taxon>
        <taxon>Viridiplantae</taxon>
        <taxon>Streptophyta</taxon>
        <taxon>Embryophyta</taxon>
        <taxon>Tracheophyta</taxon>
        <taxon>Spermatophyta</taxon>
        <taxon>Magnoliopsida</taxon>
        <taxon>eudicotyledons</taxon>
        <taxon>Gunneridae</taxon>
        <taxon>Pentapetalae</taxon>
        <taxon>asterids</taxon>
        <taxon>Ericales</taxon>
        <taxon>Ericaceae</taxon>
        <taxon>Ericoideae</taxon>
        <taxon>Rhodoreae</taxon>
        <taxon>Rhododendron</taxon>
    </lineage>
</organism>
<evidence type="ECO:0000256" key="8">
    <source>
        <dbReference type="ARBA" id="ARBA00023125"/>
    </source>
</evidence>
<dbReference type="PANTHER" id="PTHR23335:SF1">
    <property type="entry name" value="CALMODULIN-BINDING TRANSCRIPTION ACTIVATOR, ISOFORM F"/>
    <property type="match status" value="1"/>
</dbReference>